<evidence type="ECO:0000313" key="1">
    <source>
        <dbReference type="EMBL" id="GBP75676.1"/>
    </source>
</evidence>
<protein>
    <submittedName>
        <fullName evidence="1">Uncharacterized protein</fullName>
    </submittedName>
</protein>
<reference evidence="1 2" key="1">
    <citation type="journal article" date="2019" name="Commun. Biol.">
        <title>The bagworm genome reveals a unique fibroin gene that provides high tensile strength.</title>
        <authorList>
            <person name="Kono N."/>
            <person name="Nakamura H."/>
            <person name="Ohtoshi R."/>
            <person name="Tomita M."/>
            <person name="Numata K."/>
            <person name="Arakawa K."/>
        </authorList>
    </citation>
    <scope>NUCLEOTIDE SEQUENCE [LARGE SCALE GENOMIC DNA]</scope>
</reference>
<accession>A0A4C1YHN1</accession>
<organism evidence="1 2">
    <name type="scientific">Eumeta variegata</name>
    <name type="common">Bagworm moth</name>
    <name type="synonym">Eumeta japonica</name>
    <dbReference type="NCBI Taxonomy" id="151549"/>
    <lineage>
        <taxon>Eukaryota</taxon>
        <taxon>Metazoa</taxon>
        <taxon>Ecdysozoa</taxon>
        <taxon>Arthropoda</taxon>
        <taxon>Hexapoda</taxon>
        <taxon>Insecta</taxon>
        <taxon>Pterygota</taxon>
        <taxon>Neoptera</taxon>
        <taxon>Endopterygota</taxon>
        <taxon>Lepidoptera</taxon>
        <taxon>Glossata</taxon>
        <taxon>Ditrysia</taxon>
        <taxon>Tineoidea</taxon>
        <taxon>Psychidae</taxon>
        <taxon>Oiketicinae</taxon>
        <taxon>Eumeta</taxon>
    </lineage>
</organism>
<comment type="caution">
    <text evidence="1">The sequence shown here is derived from an EMBL/GenBank/DDBJ whole genome shotgun (WGS) entry which is preliminary data.</text>
</comment>
<dbReference type="AlphaFoldDB" id="A0A4C1YHN1"/>
<dbReference type="Proteomes" id="UP000299102">
    <property type="component" value="Unassembled WGS sequence"/>
</dbReference>
<dbReference type="EMBL" id="BGZK01001257">
    <property type="protein sequence ID" value="GBP75676.1"/>
    <property type="molecule type" value="Genomic_DNA"/>
</dbReference>
<proteinExistence type="predicted"/>
<gene>
    <name evidence="1" type="ORF">EVAR_55890_1</name>
</gene>
<keyword evidence="2" id="KW-1185">Reference proteome</keyword>
<evidence type="ECO:0000313" key="2">
    <source>
        <dbReference type="Proteomes" id="UP000299102"/>
    </source>
</evidence>
<name>A0A4C1YHN1_EUMVA</name>
<sequence>MKIIVSLNNFAEETIIIEVAVSEKNSSERKRVNVRNIALALSNTMRAPETPLHHSTLVYGERRQLVPSKFAAGAPSVRG</sequence>